<dbReference type="EnsemblPlants" id="OMERI05G12560.2">
    <property type="protein sequence ID" value="OMERI05G12560.2"/>
    <property type="gene ID" value="OMERI05G12560"/>
</dbReference>
<dbReference type="HOGENOM" id="CLU_2281942_0_0_1"/>
<proteinExistence type="predicted"/>
<dbReference type="AlphaFoldDB" id="A0A0E0DQR0"/>
<evidence type="ECO:0000256" key="1">
    <source>
        <dbReference type="SAM" id="MobiDB-lite"/>
    </source>
</evidence>
<dbReference type="Proteomes" id="UP000008021">
    <property type="component" value="Chromosome 5"/>
</dbReference>
<organism evidence="2">
    <name type="scientific">Oryza meridionalis</name>
    <dbReference type="NCBI Taxonomy" id="40149"/>
    <lineage>
        <taxon>Eukaryota</taxon>
        <taxon>Viridiplantae</taxon>
        <taxon>Streptophyta</taxon>
        <taxon>Embryophyta</taxon>
        <taxon>Tracheophyta</taxon>
        <taxon>Spermatophyta</taxon>
        <taxon>Magnoliopsida</taxon>
        <taxon>Liliopsida</taxon>
        <taxon>Poales</taxon>
        <taxon>Poaceae</taxon>
        <taxon>BOP clade</taxon>
        <taxon>Oryzoideae</taxon>
        <taxon>Oryzeae</taxon>
        <taxon>Oryzinae</taxon>
        <taxon>Oryza</taxon>
    </lineage>
</organism>
<evidence type="ECO:0000313" key="3">
    <source>
        <dbReference type="Proteomes" id="UP000008021"/>
    </source>
</evidence>
<reference evidence="2" key="1">
    <citation type="submission" date="2015-04" db="UniProtKB">
        <authorList>
            <consortium name="EnsemblPlants"/>
        </authorList>
    </citation>
    <scope>IDENTIFICATION</scope>
</reference>
<reference evidence="2" key="2">
    <citation type="submission" date="2018-05" db="EMBL/GenBank/DDBJ databases">
        <title>OmerRS3 (Oryza meridionalis Reference Sequence Version 3).</title>
        <authorList>
            <person name="Zhang J."/>
            <person name="Kudrna D."/>
            <person name="Lee S."/>
            <person name="Talag J."/>
            <person name="Welchert J."/>
            <person name="Wing R.A."/>
        </authorList>
    </citation>
    <scope>NUCLEOTIDE SEQUENCE [LARGE SCALE GENOMIC DNA]</scope>
    <source>
        <strain evidence="2">cv. OR44</strain>
    </source>
</reference>
<keyword evidence="3" id="KW-1185">Reference proteome</keyword>
<evidence type="ECO:0000313" key="2">
    <source>
        <dbReference type="EnsemblPlants" id="OMERI05G12560.2"/>
    </source>
</evidence>
<name>A0A0E0DQR0_9ORYZ</name>
<accession>A0A0E0DQR0</accession>
<dbReference type="Gramene" id="OMERI05G12560.2">
    <property type="protein sequence ID" value="OMERI05G12560.2"/>
    <property type="gene ID" value="OMERI05G12560"/>
</dbReference>
<feature type="region of interest" description="Disordered" evidence="1">
    <location>
        <begin position="75"/>
        <end position="102"/>
    </location>
</feature>
<sequence length="102" mass="11096">MTVVDKILAPCRALLSLLPLLLDLKEKKTCVRCTYAPAASLYSHVHVRAEKTAFQLSSARLNCRLDPAAAMFTRDGRPDGGDPSGCHAHMPGDRRPPVLTVN</sequence>
<protein>
    <submittedName>
        <fullName evidence="2">Uncharacterized protein</fullName>
    </submittedName>
</protein>